<reference evidence="1" key="1">
    <citation type="submission" date="2022-07" db="EMBL/GenBank/DDBJ databases">
        <title>The genome of Lyophyllum shimeji provides insight into the initial evolution of ectomycorrhizal fungal genome.</title>
        <authorList>
            <person name="Kobayashi Y."/>
            <person name="Shibata T."/>
            <person name="Hirakawa H."/>
            <person name="Shigenobu S."/>
            <person name="Nishiyama T."/>
            <person name="Yamada A."/>
            <person name="Hasebe M."/>
            <person name="Kawaguchi M."/>
        </authorList>
    </citation>
    <scope>NUCLEOTIDE SEQUENCE</scope>
    <source>
        <strain evidence="1">AT787</strain>
    </source>
</reference>
<proteinExistence type="predicted"/>
<evidence type="ECO:0000313" key="2">
    <source>
        <dbReference type="Proteomes" id="UP001063166"/>
    </source>
</evidence>
<keyword evidence="2" id="KW-1185">Reference proteome</keyword>
<dbReference type="AlphaFoldDB" id="A0A9P3UKL1"/>
<evidence type="ECO:0000313" key="1">
    <source>
        <dbReference type="EMBL" id="GLB34600.1"/>
    </source>
</evidence>
<accession>A0A9P3UKL1</accession>
<dbReference type="Proteomes" id="UP001063166">
    <property type="component" value="Unassembled WGS sequence"/>
</dbReference>
<protein>
    <submittedName>
        <fullName evidence="1">Uncharacterized protein</fullName>
    </submittedName>
</protein>
<organism evidence="1 2">
    <name type="scientific">Lyophyllum shimeji</name>
    <name type="common">Hon-shimeji</name>
    <name type="synonym">Tricholoma shimeji</name>
    <dbReference type="NCBI Taxonomy" id="47721"/>
    <lineage>
        <taxon>Eukaryota</taxon>
        <taxon>Fungi</taxon>
        <taxon>Dikarya</taxon>
        <taxon>Basidiomycota</taxon>
        <taxon>Agaricomycotina</taxon>
        <taxon>Agaricomycetes</taxon>
        <taxon>Agaricomycetidae</taxon>
        <taxon>Agaricales</taxon>
        <taxon>Tricholomatineae</taxon>
        <taxon>Lyophyllaceae</taxon>
        <taxon>Lyophyllum</taxon>
    </lineage>
</organism>
<dbReference type="EMBL" id="BRPK01000002">
    <property type="protein sequence ID" value="GLB34600.1"/>
    <property type="molecule type" value="Genomic_DNA"/>
</dbReference>
<name>A0A9P3UKL1_LYOSH</name>
<sequence length="102" mass="11922">MLALVLGDRQCHRDRRKAFPSVASSLTYAVELAPSRRWNPSFPTASAMRARNTCSRIYRFKDNGLVLFSILPQFHDLRRFTAWHWSRALAVQTSRETTLRHF</sequence>
<comment type="caution">
    <text evidence="1">The sequence shown here is derived from an EMBL/GenBank/DDBJ whole genome shotgun (WGS) entry which is preliminary data.</text>
</comment>
<gene>
    <name evidence="1" type="ORF">LshimejAT787_0201650</name>
</gene>